<dbReference type="RefSeq" id="WP_213218127.1">
    <property type="nucleotide sequence ID" value="NZ_QTKU01000010.1"/>
</dbReference>
<dbReference type="InterPro" id="IPR013525">
    <property type="entry name" value="ABC2_TM"/>
</dbReference>
<reference evidence="11" key="1">
    <citation type="submission" date="2018-08" db="EMBL/GenBank/DDBJ databases">
        <authorList>
            <person name="Jin W."/>
            <person name="Wang H."/>
            <person name="Yang Y."/>
            <person name="Li M."/>
            <person name="Liu J."/>
        </authorList>
    </citation>
    <scope>NUCLEOTIDE SEQUENCE</scope>
    <source>
        <strain evidence="11">AESS21</strain>
    </source>
</reference>
<dbReference type="Proteomes" id="UP000705379">
    <property type="component" value="Unassembled WGS sequence"/>
</dbReference>
<evidence type="ECO:0000256" key="9">
    <source>
        <dbReference type="RuleBase" id="RU361157"/>
    </source>
</evidence>
<sequence>MIFTKLKKQFLVVSALVIREMATRYGTKIGGYAWAIIDPLAFVILLSLIFSAISRVPALGTNFPVFFAAGYMPFWIYRSMSDQIAGSITGNKHLLSYPIVHPYDTVFSRLILQLVTIFVVCIIIFSGIGHFIEPLPKLNMEKILVASGIAIMFGMGVGMINVVLFHMSSTYQQVFTIVNRPLFLLSGVFILPESIPHPYQDYLLWNPLVHIVAIFRQGFFGTYRALLVDFNWLLAVSVVTFWTGFMAIKLFDARLRESPS</sequence>
<keyword evidence="4 9" id="KW-1003">Cell membrane</keyword>
<evidence type="ECO:0000256" key="4">
    <source>
        <dbReference type="ARBA" id="ARBA00022475"/>
    </source>
</evidence>
<evidence type="ECO:0000256" key="7">
    <source>
        <dbReference type="ARBA" id="ARBA00022989"/>
    </source>
</evidence>
<dbReference type="Pfam" id="PF01061">
    <property type="entry name" value="ABC2_membrane"/>
    <property type="match status" value="1"/>
</dbReference>
<comment type="subcellular location">
    <subcellularLocation>
        <location evidence="1 9">Cell inner membrane</location>
        <topology evidence="1 9">Multi-pass membrane protein</topology>
    </subcellularLocation>
</comment>
<reference evidence="11" key="2">
    <citation type="journal article" date="2021" name="Microorganisms">
        <title>Bacterial Dimethylsulfoniopropionate Biosynthesis in the East China Sea.</title>
        <authorList>
            <person name="Liu J."/>
            <person name="Zhang Y."/>
            <person name="Liu J."/>
            <person name="Zhong H."/>
            <person name="Williams B.T."/>
            <person name="Zheng Y."/>
            <person name="Curson A.R.J."/>
            <person name="Sun C."/>
            <person name="Sun H."/>
            <person name="Song D."/>
            <person name="Wagner Mackenzie B."/>
            <person name="Bermejo Martinez A."/>
            <person name="Todd J.D."/>
            <person name="Zhang X.H."/>
        </authorList>
    </citation>
    <scope>NUCLEOTIDE SEQUENCE</scope>
    <source>
        <strain evidence="11">AESS21</strain>
    </source>
</reference>
<proteinExistence type="inferred from homology"/>
<dbReference type="PANTHER" id="PTHR30413:SF8">
    <property type="entry name" value="TRANSPORT PERMEASE PROTEIN"/>
    <property type="match status" value="1"/>
</dbReference>
<feature type="transmembrane region" description="Helical" evidence="9">
    <location>
        <begin position="59"/>
        <end position="77"/>
    </location>
</feature>
<evidence type="ECO:0000256" key="8">
    <source>
        <dbReference type="ARBA" id="ARBA00023136"/>
    </source>
</evidence>
<comment type="similarity">
    <text evidence="2 9">Belongs to the ABC-2 integral membrane protein family.</text>
</comment>
<keyword evidence="5" id="KW-0997">Cell inner membrane</keyword>
<evidence type="ECO:0000313" key="11">
    <source>
        <dbReference type="EMBL" id="MBS8262798.1"/>
    </source>
</evidence>
<keyword evidence="6 9" id="KW-0812">Transmembrane</keyword>
<organism evidence="11 12">
    <name type="scientific">Roseibium polysiphoniae</name>
    <dbReference type="NCBI Taxonomy" id="2571221"/>
    <lineage>
        <taxon>Bacteria</taxon>
        <taxon>Pseudomonadati</taxon>
        <taxon>Pseudomonadota</taxon>
        <taxon>Alphaproteobacteria</taxon>
        <taxon>Hyphomicrobiales</taxon>
        <taxon>Stappiaceae</taxon>
        <taxon>Roseibium</taxon>
    </lineage>
</organism>
<gene>
    <name evidence="11" type="ORF">DYI23_21450</name>
</gene>
<dbReference type="InterPro" id="IPR047817">
    <property type="entry name" value="ABC2_TM_bact-type"/>
</dbReference>
<comment type="caution">
    <text evidence="11">The sequence shown here is derived from an EMBL/GenBank/DDBJ whole genome shotgun (WGS) entry which is preliminary data.</text>
</comment>
<name>A0A944CH36_9HYPH</name>
<evidence type="ECO:0000256" key="2">
    <source>
        <dbReference type="ARBA" id="ARBA00007783"/>
    </source>
</evidence>
<dbReference type="PROSITE" id="PS51012">
    <property type="entry name" value="ABC_TM2"/>
    <property type="match status" value="1"/>
</dbReference>
<feature type="transmembrane region" description="Helical" evidence="9">
    <location>
        <begin position="32"/>
        <end position="52"/>
    </location>
</feature>
<evidence type="ECO:0000313" key="12">
    <source>
        <dbReference type="Proteomes" id="UP000705379"/>
    </source>
</evidence>
<protein>
    <recommendedName>
        <fullName evidence="9">Transport permease protein</fullName>
    </recommendedName>
</protein>
<feature type="transmembrane region" description="Helical" evidence="9">
    <location>
        <begin position="144"/>
        <end position="165"/>
    </location>
</feature>
<accession>A0A944CH36</accession>
<keyword evidence="8 9" id="KW-0472">Membrane</keyword>
<dbReference type="InterPro" id="IPR000412">
    <property type="entry name" value="ABC_2_transport"/>
</dbReference>
<evidence type="ECO:0000256" key="5">
    <source>
        <dbReference type="ARBA" id="ARBA00022519"/>
    </source>
</evidence>
<keyword evidence="3 9" id="KW-0813">Transport</keyword>
<dbReference type="GO" id="GO:0140359">
    <property type="term" value="F:ABC-type transporter activity"/>
    <property type="evidence" value="ECO:0007669"/>
    <property type="project" value="InterPro"/>
</dbReference>
<dbReference type="PANTHER" id="PTHR30413">
    <property type="entry name" value="INNER MEMBRANE TRANSPORT PERMEASE"/>
    <property type="match status" value="1"/>
</dbReference>
<feature type="domain" description="ABC transmembrane type-2" evidence="10">
    <location>
        <begin position="30"/>
        <end position="251"/>
    </location>
</feature>
<dbReference type="GO" id="GO:0015920">
    <property type="term" value="P:lipopolysaccharide transport"/>
    <property type="evidence" value="ECO:0007669"/>
    <property type="project" value="TreeGrafter"/>
</dbReference>
<evidence type="ECO:0000256" key="6">
    <source>
        <dbReference type="ARBA" id="ARBA00022692"/>
    </source>
</evidence>
<feature type="transmembrane region" description="Helical" evidence="9">
    <location>
        <begin position="110"/>
        <end position="132"/>
    </location>
</feature>
<feature type="transmembrane region" description="Helical" evidence="9">
    <location>
        <begin position="232"/>
        <end position="251"/>
    </location>
</feature>
<dbReference type="AlphaFoldDB" id="A0A944CH36"/>
<evidence type="ECO:0000259" key="10">
    <source>
        <dbReference type="PROSITE" id="PS51012"/>
    </source>
</evidence>
<dbReference type="GO" id="GO:0043190">
    <property type="term" value="C:ATP-binding cassette (ABC) transporter complex"/>
    <property type="evidence" value="ECO:0007669"/>
    <property type="project" value="InterPro"/>
</dbReference>
<comment type="caution">
    <text evidence="9">Lacks conserved residue(s) required for the propagation of feature annotation.</text>
</comment>
<dbReference type="EMBL" id="QTKU01000010">
    <property type="protein sequence ID" value="MBS8262798.1"/>
    <property type="molecule type" value="Genomic_DNA"/>
</dbReference>
<evidence type="ECO:0000256" key="3">
    <source>
        <dbReference type="ARBA" id="ARBA00022448"/>
    </source>
</evidence>
<evidence type="ECO:0000256" key="1">
    <source>
        <dbReference type="ARBA" id="ARBA00004429"/>
    </source>
</evidence>
<dbReference type="PRINTS" id="PR00164">
    <property type="entry name" value="ABC2TRNSPORT"/>
</dbReference>
<keyword evidence="7 9" id="KW-1133">Transmembrane helix</keyword>